<gene>
    <name evidence="2" type="ORF">C2L80_08625</name>
</gene>
<evidence type="ECO:0000313" key="3">
    <source>
        <dbReference type="Proteomes" id="UP000236488"/>
    </source>
</evidence>
<sequence>MVKSQKRFVRDGSESEPRLCPLVCVRQAVGGGFFKRSAEEVCVKKIGIVTYIKNYNYGSALQAYALQEAIAGRGYDSRLIDYLDMGKPWNVRVQRRVVLNRLMGALHAPSAALKLERAKGGAVPSKEKRERFDVFYGENIKYSVDDYTEKSAYDALVCGSDQVWSLAVPGLNWRFFLRFTSAGKRVAYAPSFGTSIVPRWNRRLLEKYLREFAYVSVRELSGARIARDAAGLDVPVVLDPVLLVGKSFWESVAPHQEGDYIACYFLSDEAGAIGRVKALSRALGLSVLWFGDRAPAGEVPQTVGPLDFVSALSGASYVCTDSFHGAAFSLLFEKDFSVFDRNYEHNRGQSTRIDSLFELCGVKTEKVENRRDVVSWDRAAVEKRLGRLRDESERFLFGSLKAVVDIVSE</sequence>
<dbReference type="AlphaFoldDB" id="A0A2K2U412"/>
<evidence type="ECO:0000313" key="2">
    <source>
        <dbReference type="EMBL" id="PNV65065.1"/>
    </source>
</evidence>
<dbReference type="Pfam" id="PF04230">
    <property type="entry name" value="PS_pyruv_trans"/>
    <property type="match status" value="1"/>
</dbReference>
<dbReference type="EMBL" id="PPEL01000050">
    <property type="protein sequence ID" value="PNV65065.1"/>
    <property type="molecule type" value="Genomic_DNA"/>
</dbReference>
<dbReference type="InterPro" id="IPR007345">
    <property type="entry name" value="Polysacch_pyruvyl_Trfase"/>
</dbReference>
<protein>
    <recommendedName>
        <fullName evidence="1">Polysaccharide pyruvyl transferase domain-containing protein</fullName>
    </recommendedName>
</protein>
<proteinExistence type="predicted"/>
<organism evidence="2 3">
    <name type="scientific">Rubneribacter badeniensis</name>
    <dbReference type="NCBI Taxonomy" id="2070688"/>
    <lineage>
        <taxon>Bacteria</taxon>
        <taxon>Bacillati</taxon>
        <taxon>Actinomycetota</taxon>
        <taxon>Coriobacteriia</taxon>
        <taxon>Eggerthellales</taxon>
        <taxon>Eggerthellaceae</taxon>
        <taxon>Rubneribacter</taxon>
    </lineage>
</organism>
<keyword evidence="3" id="KW-1185">Reference proteome</keyword>
<name>A0A2K2U412_9ACTN</name>
<accession>A0A2K2U412</accession>
<reference evidence="2 3" key="1">
    <citation type="journal article" date="2018" name="Int. J. Syst. Evol. Microbiol.">
        <title>Rubneribacter badeniensis gen. nov., sp. nov. and Enteroscipio rubneri gen. nov., sp. nov., new members of the Eggerthellaceae isolated from human faeces.</title>
        <authorList>
            <person name="Danylec N."/>
            <person name="Gobl A."/>
            <person name="Stoll D.A."/>
            <person name="Hetzer B."/>
            <person name="Kulling S.E."/>
            <person name="Huch M."/>
        </authorList>
    </citation>
    <scope>NUCLEOTIDE SEQUENCE [LARGE SCALE GENOMIC DNA]</scope>
    <source>
        <strain evidence="2 3">ResAG-85</strain>
    </source>
</reference>
<dbReference type="Proteomes" id="UP000236488">
    <property type="component" value="Unassembled WGS sequence"/>
</dbReference>
<evidence type="ECO:0000259" key="1">
    <source>
        <dbReference type="Pfam" id="PF04230"/>
    </source>
</evidence>
<feature type="domain" description="Polysaccharide pyruvyl transferase" evidence="1">
    <location>
        <begin position="56"/>
        <end position="341"/>
    </location>
</feature>
<comment type="caution">
    <text evidence="2">The sequence shown here is derived from an EMBL/GenBank/DDBJ whole genome shotgun (WGS) entry which is preliminary data.</text>
</comment>